<protein>
    <submittedName>
        <fullName evidence="2">Uncharacterized protein</fullName>
    </submittedName>
</protein>
<feature type="region of interest" description="Disordered" evidence="1">
    <location>
        <begin position="1"/>
        <end position="72"/>
    </location>
</feature>
<dbReference type="OrthoDB" id="10301382at2759"/>
<accession>A0A9W7A0P5</accession>
<dbReference type="Proteomes" id="UP001165082">
    <property type="component" value="Unassembled WGS sequence"/>
</dbReference>
<keyword evidence="3" id="KW-1185">Reference proteome</keyword>
<comment type="caution">
    <text evidence="2">The sequence shown here is derived from an EMBL/GenBank/DDBJ whole genome shotgun (WGS) entry which is preliminary data.</text>
</comment>
<gene>
    <name evidence="2" type="ORF">TrRE_jg10533</name>
</gene>
<evidence type="ECO:0000256" key="1">
    <source>
        <dbReference type="SAM" id="MobiDB-lite"/>
    </source>
</evidence>
<proteinExistence type="predicted"/>
<name>A0A9W7A0P5_9STRA</name>
<evidence type="ECO:0000313" key="3">
    <source>
        <dbReference type="Proteomes" id="UP001165082"/>
    </source>
</evidence>
<organism evidence="2 3">
    <name type="scientific">Triparma retinervis</name>
    <dbReference type="NCBI Taxonomy" id="2557542"/>
    <lineage>
        <taxon>Eukaryota</taxon>
        <taxon>Sar</taxon>
        <taxon>Stramenopiles</taxon>
        <taxon>Ochrophyta</taxon>
        <taxon>Bolidophyceae</taxon>
        <taxon>Parmales</taxon>
        <taxon>Triparmaceae</taxon>
        <taxon>Triparma</taxon>
    </lineage>
</organism>
<feature type="compositionally biased region" description="Acidic residues" evidence="1">
    <location>
        <begin position="17"/>
        <end position="61"/>
    </location>
</feature>
<evidence type="ECO:0000313" key="2">
    <source>
        <dbReference type="EMBL" id="GMH60735.1"/>
    </source>
</evidence>
<reference evidence="2" key="1">
    <citation type="submission" date="2022-07" db="EMBL/GenBank/DDBJ databases">
        <title>Genome analysis of Parmales, a sister group of diatoms, reveals the evolutionary specialization of diatoms from phago-mixotrophs to photoautotrophs.</title>
        <authorList>
            <person name="Ban H."/>
            <person name="Sato S."/>
            <person name="Yoshikawa S."/>
            <person name="Kazumasa Y."/>
            <person name="Nakamura Y."/>
            <person name="Ichinomiya M."/>
            <person name="Saitoh K."/>
            <person name="Sato N."/>
            <person name="Blanc-Mathieu R."/>
            <person name="Endo H."/>
            <person name="Kuwata A."/>
            <person name="Ogata H."/>
        </authorList>
    </citation>
    <scope>NUCLEOTIDE SEQUENCE</scope>
</reference>
<dbReference type="AlphaFoldDB" id="A0A9W7A0P5"/>
<sequence length="608" mass="71146">MSSSDSSSSDSDHVEEEKDEEMDQEMDEEMDEEMDSEEEDDVEDEEVEEDDDLIEEGEEGWPDLPAFPDPAFHGLAKQPSSLEKIRYCHNRFKAFALSAVALPERDELHFSVLSDARLRLFVRHDLQQMHPRYPDRLRWLDQKTYKGHQLRHLGNIWLMGYNPDFCGNNENNARQYDSIMPKTLMRQLKGIVNQHFNADPDAYHRLTREHRLPILPCDVLLAAFNNHFLTKNYFEEFSLLTIGLTSGLRNRTVSKLTLNSFRGIFIDHSTGKVSINIAFNHWKKEEPYVEKVKRFSGYLWATPEFATDPVYFLQRFLLEKSNYQYGLVTFRTLIDDGEDAPEDESLYGRSIDESLTTPTLEHFQTYPITAFFTILDVKSLHHDPKSVHLWSRCWTYTQPNVDMVKRRFKFYPPEVVNRFVFHSLRNGFYVHTVLTLASFNNWDLMSAVRGACLLGDWAWKTNPSKWYDPNSILHTYIDLSEVQRGNPDYMFQEAVTPTTAHQLRRDPDFMDNEDFARLQLRVGLPFVEEMLWRCISKCKDLYGALDLNLLGLAPPPGNRTIWFVKERAIKRAMAYYALKCEGRDITQEDSYIYLLENEDELYEACKGV</sequence>
<dbReference type="EMBL" id="BRXZ01002376">
    <property type="protein sequence ID" value="GMH60735.1"/>
    <property type="molecule type" value="Genomic_DNA"/>
</dbReference>